<dbReference type="Proteomes" id="UP000031950">
    <property type="component" value="Unassembled WGS sequence"/>
</dbReference>
<dbReference type="InterPro" id="IPR029410">
    <property type="entry name" value="CAP_assoc"/>
</dbReference>
<evidence type="ECO:0000259" key="2">
    <source>
        <dbReference type="Pfam" id="PF14504"/>
    </source>
</evidence>
<dbReference type="InterPro" id="IPR035940">
    <property type="entry name" value="CAP_sf"/>
</dbReference>
<dbReference type="PANTHER" id="PTHR31157">
    <property type="entry name" value="SCP DOMAIN-CONTAINING PROTEIN"/>
    <property type="match status" value="1"/>
</dbReference>
<reference evidence="3 4" key="1">
    <citation type="submission" date="2015-01" db="EMBL/GenBank/DDBJ databases">
        <title>Genome sequence of Jeotgalibacillus alimentarius.</title>
        <authorList>
            <person name="Goh K.M."/>
            <person name="Chan K.-G."/>
            <person name="Yaakop A.S."/>
            <person name="Ee R."/>
            <person name="Gan H.M."/>
            <person name="Chan C.S."/>
        </authorList>
    </citation>
    <scope>NUCLEOTIDE SEQUENCE [LARGE SCALE GENOMIC DNA]</scope>
    <source>
        <strain evidence="3 4">YKJ-13</strain>
    </source>
</reference>
<dbReference type="AlphaFoldDB" id="A0A0C2QZN5"/>
<proteinExistence type="predicted"/>
<feature type="domain" description="CAP-associated" evidence="2">
    <location>
        <begin position="107"/>
        <end position="239"/>
    </location>
</feature>
<dbReference type="Gene3D" id="3.40.33.10">
    <property type="entry name" value="CAP"/>
    <property type="match status" value="1"/>
</dbReference>
<dbReference type="OrthoDB" id="9783944at2"/>
<dbReference type="PATRIC" id="fig|135826.4.peg.3178"/>
<protein>
    <recommendedName>
        <fullName evidence="5">Serine protease</fullName>
    </recommendedName>
</protein>
<comment type="caution">
    <text evidence="3">The sequence shown here is derived from an EMBL/GenBank/DDBJ whole genome shotgun (WGS) entry which is preliminary data.</text>
</comment>
<dbReference type="PANTHER" id="PTHR31157:SF1">
    <property type="entry name" value="SCP DOMAIN-CONTAINING PROTEIN"/>
    <property type="match status" value="1"/>
</dbReference>
<dbReference type="CDD" id="cd05379">
    <property type="entry name" value="CAP_bacterial"/>
    <property type="match status" value="1"/>
</dbReference>
<evidence type="ECO:0000259" key="1">
    <source>
        <dbReference type="Pfam" id="PF00188"/>
    </source>
</evidence>
<organism evidence="3 4">
    <name type="scientific">Jeotgalibacillus alimentarius</name>
    <dbReference type="NCBI Taxonomy" id="135826"/>
    <lineage>
        <taxon>Bacteria</taxon>
        <taxon>Bacillati</taxon>
        <taxon>Bacillota</taxon>
        <taxon>Bacilli</taxon>
        <taxon>Bacillales</taxon>
        <taxon>Caryophanaceae</taxon>
        <taxon>Jeotgalibacillus</taxon>
    </lineage>
</organism>
<dbReference type="Pfam" id="PF14504">
    <property type="entry name" value="CAP_assoc_N"/>
    <property type="match status" value="1"/>
</dbReference>
<keyword evidence="4" id="KW-1185">Reference proteome</keyword>
<dbReference type="Pfam" id="PF00188">
    <property type="entry name" value="CAP"/>
    <property type="match status" value="1"/>
</dbReference>
<gene>
    <name evidence="3" type="ORF">KP77_32000</name>
</gene>
<dbReference type="SUPFAM" id="SSF55797">
    <property type="entry name" value="PR-1-like"/>
    <property type="match status" value="1"/>
</dbReference>
<dbReference type="InterPro" id="IPR014044">
    <property type="entry name" value="CAP_dom"/>
</dbReference>
<dbReference type="EMBL" id="JXRQ01000029">
    <property type="protein sequence ID" value="KIL43495.1"/>
    <property type="molecule type" value="Genomic_DNA"/>
</dbReference>
<evidence type="ECO:0008006" key="5">
    <source>
        <dbReference type="Google" id="ProtNLM"/>
    </source>
</evidence>
<feature type="domain" description="SCP" evidence="1">
    <location>
        <begin position="262"/>
        <end position="373"/>
    </location>
</feature>
<evidence type="ECO:0000313" key="4">
    <source>
        <dbReference type="Proteomes" id="UP000031950"/>
    </source>
</evidence>
<name>A0A0C2QZN5_9BACL</name>
<dbReference type="RefSeq" id="WP_041123692.1">
    <property type="nucleotide sequence ID" value="NZ_JXRQ01000029.1"/>
</dbReference>
<sequence>MRKLLLLIVIVFGIFFSRPLWEDYLPESVNLSFIDQLSDRAGSAIEDGAVQDTWESFLDSVTDFIIEVDEVIQDAPEISTENETAAVARPDLDVPSEKLFAVHNIELGQAKADVEAAAGQASRSSMNEFGVNWHAYHEQYQNFFMVSYNGNNEVNGLFTNQDLITSSLPLKIGSTREEVRAELGQPLSYIQKGFVRYELQDDGEYDMFSYDGTYITIFYDLHENNTVTALQVVSEDLEDGRDELYAAPSAELEEGFKHQLFDVTNAARTEHGLNALEWNEAVSVTARKHSVDMAENQFFSHTNQAGESPFDRMDTDGIRYSVAGENLAYGQYSAIFAHEGLMNSLGHRENILKPDYGYLGVGVDFNEENQPFFTEMFFNN</sequence>
<evidence type="ECO:0000313" key="3">
    <source>
        <dbReference type="EMBL" id="KIL43495.1"/>
    </source>
</evidence>
<accession>A0A0C2QZN5</accession>
<dbReference type="STRING" id="135826.KP77_32000"/>